<dbReference type="EMBL" id="JAACFV010000002">
    <property type="protein sequence ID" value="KAF7514112.1"/>
    <property type="molecule type" value="Genomic_DNA"/>
</dbReference>
<evidence type="ECO:0000313" key="2">
    <source>
        <dbReference type="Proteomes" id="UP000606974"/>
    </source>
</evidence>
<gene>
    <name evidence="1" type="ORF">GJ744_004437</name>
</gene>
<evidence type="ECO:0000313" key="1">
    <source>
        <dbReference type="EMBL" id="KAF7514112.1"/>
    </source>
</evidence>
<organism evidence="1 2">
    <name type="scientific">Endocarpon pusillum</name>
    <dbReference type="NCBI Taxonomy" id="364733"/>
    <lineage>
        <taxon>Eukaryota</taxon>
        <taxon>Fungi</taxon>
        <taxon>Dikarya</taxon>
        <taxon>Ascomycota</taxon>
        <taxon>Pezizomycotina</taxon>
        <taxon>Eurotiomycetes</taxon>
        <taxon>Chaetothyriomycetidae</taxon>
        <taxon>Verrucariales</taxon>
        <taxon>Verrucariaceae</taxon>
        <taxon>Endocarpon</taxon>
    </lineage>
</organism>
<proteinExistence type="predicted"/>
<dbReference type="Proteomes" id="UP000606974">
    <property type="component" value="Unassembled WGS sequence"/>
</dbReference>
<accession>A0A8H7ATL5</accession>
<protein>
    <submittedName>
        <fullName evidence="1">Uncharacterized protein</fullName>
    </submittedName>
</protein>
<dbReference type="AlphaFoldDB" id="A0A8H7ATL5"/>
<comment type="caution">
    <text evidence="1">The sequence shown here is derived from an EMBL/GenBank/DDBJ whole genome shotgun (WGS) entry which is preliminary data.</text>
</comment>
<name>A0A8H7ATL5_9EURO</name>
<keyword evidence="2" id="KW-1185">Reference proteome</keyword>
<sequence>MTRKSPLLLSKLDRRRNKQAKGQINGGPLPKQLVPTPFPSPFSNMQIRQYYYKQRALSYHFKAAQAASALLNSSMDPARCPFRKGSHMLDESSRYYVQKLADAAERAFADRALLLDEN</sequence>
<reference evidence="1" key="1">
    <citation type="submission" date="2020-02" db="EMBL/GenBank/DDBJ databases">
        <authorList>
            <person name="Palmer J.M."/>
        </authorList>
    </citation>
    <scope>NUCLEOTIDE SEQUENCE</scope>
    <source>
        <strain evidence="1">EPUS1.4</strain>
        <tissue evidence="1">Thallus</tissue>
    </source>
</reference>